<keyword evidence="1" id="KW-0802">TPR repeat</keyword>
<organism evidence="2 3">
    <name type="scientific">Acorus gramineus</name>
    <name type="common">Dwarf sweet flag</name>
    <dbReference type="NCBI Taxonomy" id="55184"/>
    <lineage>
        <taxon>Eukaryota</taxon>
        <taxon>Viridiplantae</taxon>
        <taxon>Streptophyta</taxon>
        <taxon>Embryophyta</taxon>
        <taxon>Tracheophyta</taxon>
        <taxon>Spermatophyta</taxon>
        <taxon>Magnoliopsida</taxon>
        <taxon>Liliopsida</taxon>
        <taxon>Acoraceae</taxon>
        <taxon>Acorus</taxon>
    </lineage>
</organism>
<feature type="repeat" description="TPR" evidence="1">
    <location>
        <begin position="184"/>
        <end position="217"/>
    </location>
</feature>
<evidence type="ECO:0000313" key="3">
    <source>
        <dbReference type="Proteomes" id="UP001179952"/>
    </source>
</evidence>
<evidence type="ECO:0000313" key="2">
    <source>
        <dbReference type="EMBL" id="KAK1274156.1"/>
    </source>
</evidence>
<dbReference type="SUPFAM" id="SSF52833">
    <property type="entry name" value="Thioredoxin-like"/>
    <property type="match status" value="1"/>
</dbReference>
<accession>A0AAV9BCK9</accession>
<keyword evidence="3" id="KW-1185">Reference proteome</keyword>
<dbReference type="CDD" id="cd02980">
    <property type="entry name" value="TRX_Fd_family"/>
    <property type="match status" value="1"/>
</dbReference>
<dbReference type="InterPro" id="IPR011990">
    <property type="entry name" value="TPR-like_helical_dom_sf"/>
</dbReference>
<dbReference type="Proteomes" id="UP001179952">
    <property type="component" value="Unassembled WGS sequence"/>
</dbReference>
<dbReference type="Pfam" id="PF13432">
    <property type="entry name" value="TPR_16"/>
    <property type="match status" value="2"/>
</dbReference>
<reference evidence="2" key="1">
    <citation type="journal article" date="2023" name="Nat. Commun.">
        <title>Diploid and tetraploid genomes of Acorus and the evolution of monocots.</title>
        <authorList>
            <person name="Ma L."/>
            <person name="Liu K.W."/>
            <person name="Li Z."/>
            <person name="Hsiao Y.Y."/>
            <person name="Qi Y."/>
            <person name="Fu T."/>
            <person name="Tang G.D."/>
            <person name="Zhang D."/>
            <person name="Sun W.H."/>
            <person name="Liu D.K."/>
            <person name="Li Y."/>
            <person name="Chen G.Z."/>
            <person name="Liu X.D."/>
            <person name="Liao X.Y."/>
            <person name="Jiang Y.T."/>
            <person name="Yu X."/>
            <person name="Hao Y."/>
            <person name="Huang J."/>
            <person name="Zhao X.W."/>
            <person name="Ke S."/>
            <person name="Chen Y.Y."/>
            <person name="Wu W.L."/>
            <person name="Hsu J.L."/>
            <person name="Lin Y.F."/>
            <person name="Huang M.D."/>
            <person name="Li C.Y."/>
            <person name="Huang L."/>
            <person name="Wang Z.W."/>
            <person name="Zhao X."/>
            <person name="Zhong W.Y."/>
            <person name="Peng D.H."/>
            <person name="Ahmad S."/>
            <person name="Lan S."/>
            <person name="Zhang J.S."/>
            <person name="Tsai W.C."/>
            <person name="Van de Peer Y."/>
            <person name="Liu Z.J."/>
        </authorList>
    </citation>
    <scope>NUCLEOTIDE SEQUENCE</scope>
    <source>
        <strain evidence="2">SCP</strain>
    </source>
</reference>
<proteinExistence type="predicted"/>
<name>A0AAV9BCK9_ACOGR</name>
<protein>
    <submittedName>
        <fullName evidence="2">Uncharacterized protein</fullName>
    </submittedName>
</protein>
<dbReference type="PROSITE" id="PS50005">
    <property type="entry name" value="TPR"/>
    <property type="match status" value="1"/>
</dbReference>
<comment type="caution">
    <text evidence="2">The sequence shown here is derived from an EMBL/GenBank/DDBJ whole genome shotgun (WGS) entry which is preliminary data.</text>
</comment>
<dbReference type="InterPro" id="IPR036249">
    <property type="entry name" value="Thioredoxin-like_sf"/>
</dbReference>
<dbReference type="EMBL" id="JAUJYN010000004">
    <property type="protein sequence ID" value="KAK1274156.1"/>
    <property type="molecule type" value="Genomic_DNA"/>
</dbReference>
<dbReference type="PANTHER" id="PTHR47682:SF1">
    <property type="entry name" value="TETRATRICOPEPTIDE REPEAT (TPR)-CONTAINING PROTEIN"/>
    <property type="match status" value="1"/>
</dbReference>
<evidence type="ECO:0000256" key="1">
    <source>
        <dbReference type="PROSITE-ProRule" id="PRU00339"/>
    </source>
</evidence>
<dbReference type="Gene3D" id="3.40.30.10">
    <property type="entry name" value="Glutaredoxin"/>
    <property type="match status" value="1"/>
</dbReference>
<dbReference type="SMART" id="SM00028">
    <property type="entry name" value="TPR"/>
    <property type="match status" value="3"/>
</dbReference>
<dbReference type="PANTHER" id="PTHR47682">
    <property type="entry name" value="TETRATRICOPEPTIDE REPEAT (TPR)-CONTAINING PROTEIN"/>
    <property type="match status" value="1"/>
</dbReference>
<dbReference type="AlphaFoldDB" id="A0AAV9BCK9"/>
<dbReference type="Gene3D" id="1.25.40.10">
    <property type="entry name" value="Tetratricopeptide repeat domain"/>
    <property type="match status" value="1"/>
</dbReference>
<reference evidence="2" key="2">
    <citation type="submission" date="2023-06" db="EMBL/GenBank/DDBJ databases">
        <authorList>
            <person name="Ma L."/>
            <person name="Liu K.-W."/>
            <person name="Li Z."/>
            <person name="Hsiao Y.-Y."/>
            <person name="Qi Y."/>
            <person name="Fu T."/>
            <person name="Tang G."/>
            <person name="Zhang D."/>
            <person name="Sun W.-H."/>
            <person name="Liu D.-K."/>
            <person name="Li Y."/>
            <person name="Chen G.-Z."/>
            <person name="Liu X.-D."/>
            <person name="Liao X.-Y."/>
            <person name="Jiang Y.-T."/>
            <person name="Yu X."/>
            <person name="Hao Y."/>
            <person name="Huang J."/>
            <person name="Zhao X.-W."/>
            <person name="Ke S."/>
            <person name="Chen Y.-Y."/>
            <person name="Wu W.-L."/>
            <person name="Hsu J.-L."/>
            <person name="Lin Y.-F."/>
            <person name="Huang M.-D."/>
            <person name="Li C.-Y."/>
            <person name="Huang L."/>
            <person name="Wang Z.-W."/>
            <person name="Zhao X."/>
            <person name="Zhong W.-Y."/>
            <person name="Peng D.-H."/>
            <person name="Ahmad S."/>
            <person name="Lan S."/>
            <person name="Zhang J.-S."/>
            <person name="Tsai W.-C."/>
            <person name="Van De Peer Y."/>
            <person name="Liu Z.-J."/>
        </authorList>
    </citation>
    <scope>NUCLEOTIDE SEQUENCE</scope>
    <source>
        <strain evidence="2">SCP</strain>
        <tissue evidence="2">Leaves</tissue>
    </source>
</reference>
<sequence length="241" mass="25228">MALLKCSAGVIAAATNNNLPPPPAASERVEIRICVNRTCRRQGSLDALETLSGIAPAGVSVTSCGCLGRCGSGPNLVVLPGGAAFSHCGTAARAAQVVEALFGRDSDPGVNLEALALRRKAEAEVESGRVSEAEAFLSQAIELKPSGGLHFIYKCRSVARLKMGDASGALEDATEASRIAPDYPQAYLCQGDAYLAMEEWGAAEEAYSRALLVDPSIRRSKSFKSRVAKLEEKLATVNTSS</sequence>
<gene>
    <name evidence="2" type="ORF">QJS04_geneDACA019148</name>
</gene>
<dbReference type="InterPro" id="IPR019734">
    <property type="entry name" value="TPR_rpt"/>
</dbReference>
<dbReference type="SUPFAM" id="SSF48452">
    <property type="entry name" value="TPR-like"/>
    <property type="match status" value="1"/>
</dbReference>